<dbReference type="Proteomes" id="UP001152523">
    <property type="component" value="Unassembled WGS sequence"/>
</dbReference>
<name>A0AAV0DTY3_9ASTE</name>
<dbReference type="EMBL" id="CAMAPF010000150">
    <property type="protein sequence ID" value="CAH9109299.1"/>
    <property type="molecule type" value="Genomic_DNA"/>
</dbReference>
<accession>A0AAV0DTY3</accession>
<reference evidence="1" key="1">
    <citation type="submission" date="2022-07" db="EMBL/GenBank/DDBJ databases">
        <authorList>
            <person name="Macas J."/>
            <person name="Novak P."/>
            <person name="Neumann P."/>
        </authorList>
    </citation>
    <scope>NUCLEOTIDE SEQUENCE</scope>
</reference>
<gene>
    <name evidence="1" type="ORF">CEPIT_LOCUS18660</name>
</gene>
<sequence length="11" mass="1443">MRTRSQTRMEF</sequence>
<comment type="caution">
    <text evidence="1">The sequence shown here is derived from an EMBL/GenBank/DDBJ whole genome shotgun (WGS) entry which is preliminary data.</text>
</comment>
<organism evidence="1 2">
    <name type="scientific">Cuscuta epithymum</name>
    <dbReference type="NCBI Taxonomy" id="186058"/>
    <lineage>
        <taxon>Eukaryota</taxon>
        <taxon>Viridiplantae</taxon>
        <taxon>Streptophyta</taxon>
        <taxon>Embryophyta</taxon>
        <taxon>Tracheophyta</taxon>
        <taxon>Spermatophyta</taxon>
        <taxon>Magnoliopsida</taxon>
        <taxon>eudicotyledons</taxon>
        <taxon>Gunneridae</taxon>
        <taxon>Pentapetalae</taxon>
        <taxon>asterids</taxon>
        <taxon>lamiids</taxon>
        <taxon>Solanales</taxon>
        <taxon>Convolvulaceae</taxon>
        <taxon>Cuscuteae</taxon>
        <taxon>Cuscuta</taxon>
        <taxon>Cuscuta subgen. Cuscuta</taxon>
    </lineage>
</organism>
<proteinExistence type="predicted"/>
<evidence type="ECO:0000313" key="2">
    <source>
        <dbReference type="Proteomes" id="UP001152523"/>
    </source>
</evidence>
<evidence type="ECO:0000313" key="1">
    <source>
        <dbReference type="EMBL" id="CAH9109299.1"/>
    </source>
</evidence>
<protein>
    <submittedName>
        <fullName evidence="1">Uncharacterized protein</fullName>
    </submittedName>
</protein>
<keyword evidence="2" id="KW-1185">Reference proteome</keyword>